<dbReference type="EMBL" id="JAKZHW010000001">
    <property type="protein sequence ID" value="MCH8615424.1"/>
    <property type="molecule type" value="Genomic_DNA"/>
</dbReference>
<proteinExistence type="predicted"/>
<name>A0ABS9VLP0_9SPHN</name>
<reference evidence="1 2" key="1">
    <citation type="submission" date="2022-03" db="EMBL/GenBank/DDBJ databases">
        <authorList>
            <person name="Jo J.-H."/>
            <person name="Im W.-T."/>
        </authorList>
    </citation>
    <scope>NUCLEOTIDE SEQUENCE [LARGE SCALE GENOMIC DNA]</scope>
    <source>
        <strain evidence="1 2">SM33</strain>
    </source>
</reference>
<keyword evidence="2" id="KW-1185">Reference proteome</keyword>
<dbReference type="RefSeq" id="WP_241446199.1">
    <property type="nucleotide sequence ID" value="NZ_JAKZHW010000001.1"/>
</dbReference>
<sequence length="90" mass="9464">MRILFAAPFLLLGACNVDRDSGNDTTTVSFNEDVAQNTLEDAGNFAQNVGGAIANDVSEGADKVQNKVGDVDVNVDVSRNTSDHADGNHQ</sequence>
<evidence type="ECO:0000313" key="1">
    <source>
        <dbReference type="EMBL" id="MCH8615424.1"/>
    </source>
</evidence>
<protein>
    <recommendedName>
        <fullName evidence="3">Circumsporozoite protein</fullName>
    </recommendedName>
</protein>
<organism evidence="1 2">
    <name type="scientific">Sphingomonas telluris</name>
    <dbReference type="NCBI Taxonomy" id="2907998"/>
    <lineage>
        <taxon>Bacteria</taxon>
        <taxon>Pseudomonadati</taxon>
        <taxon>Pseudomonadota</taxon>
        <taxon>Alphaproteobacteria</taxon>
        <taxon>Sphingomonadales</taxon>
        <taxon>Sphingomonadaceae</taxon>
        <taxon>Sphingomonas</taxon>
    </lineage>
</organism>
<accession>A0ABS9VLP0</accession>
<evidence type="ECO:0008006" key="3">
    <source>
        <dbReference type="Google" id="ProtNLM"/>
    </source>
</evidence>
<evidence type="ECO:0000313" key="2">
    <source>
        <dbReference type="Proteomes" id="UP001203058"/>
    </source>
</evidence>
<dbReference type="Proteomes" id="UP001203058">
    <property type="component" value="Unassembled WGS sequence"/>
</dbReference>
<gene>
    <name evidence="1" type="ORF">LZ016_04820</name>
</gene>
<comment type="caution">
    <text evidence="1">The sequence shown here is derived from an EMBL/GenBank/DDBJ whole genome shotgun (WGS) entry which is preliminary data.</text>
</comment>
<dbReference type="PROSITE" id="PS51257">
    <property type="entry name" value="PROKAR_LIPOPROTEIN"/>
    <property type="match status" value="1"/>
</dbReference>